<keyword evidence="2" id="KW-1185">Reference proteome</keyword>
<dbReference type="EMBL" id="BGZK01000890">
    <property type="protein sequence ID" value="GBP64194.1"/>
    <property type="molecule type" value="Genomic_DNA"/>
</dbReference>
<comment type="caution">
    <text evidence="1">The sequence shown here is derived from an EMBL/GenBank/DDBJ whole genome shotgun (WGS) entry which is preliminary data.</text>
</comment>
<reference evidence="1 2" key="1">
    <citation type="journal article" date="2019" name="Commun. Biol.">
        <title>The bagworm genome reveals a unique fibroin gene that provides high tensile strength.</title>
        <authorList>
            <person name="Kono N."/>
            <person name="Nakamura H."/>
            <person name="Ohtoshi R."/>
            <person name="Tomita M."/>
            <person name="Numata K."/>
            <person name="Arakawa K."/>
        </authorList>
    </citation>
    <scope>NUCLEOTIDE SEQUENCE [LARGE SCALE GENOMIC DNA]</scope>
</reference>
<organism evidence="1 2">
    <name type="scientific">Eumeta variegata</name>
    <name type="common">Bagworm moth</name>
    <name type="synonym">Eumeta japonica</name>
    <dbReference type="NCBI Taxonomy" id="151549"/>
    <lineage>
        <taxon>Eukaryota</taxon>
        <taxon>Metazoa</taxon>
        <taxon>Ecdysozoa</taxon>
        <taxon>Arthropoda</taxon>
        <taxon>Hexapoda</taxon>
        <taxon>Insecta</taxon>
        <taxon>Pterygota</taxon>
        <taxon>Neoptera</taxon>
        <taxon>Endopterygota</taxon>
        <taxon>Lepidoptera</taxon>
        <taxon>Glossata</taxon>
        <taxon>Ditrysia</taxon>
        <taxon>Tineoidea</taxon>
        <taxon>Psychidae</taxon>
        <taxon>Oiketicinae</taxon>
        <taxon>Eumeta</taxon>
    </lineage>
</organism>
<accession>A0A4C1XNP5</accession>
<dbReference type="Proteomes" id="UP000299102">
    <property type="component" value="Unassembled WGS sequence"/>
</dbReference>
<sequence length="157" mass="17939">MISSADHENAPSDSNPLIQGAATVDNRDTANGYQMVYSLRLNIFIWLLDYDKRRCPPRNSCERTAQVLRSPTFPSSPPRSYPTPLRRFLDELLSGKVSSVKQERYVKVTPTLDLRFPPTLLGSTREIKNEMERKILWINSPFGYKTEPEPADSKSSY</sequence>
<proteinExistence type="predicted"/>
<evidence type="ECO:0000313" key="1">
    <source>
        <dbReference type="EMBL" id="GBP64194.1"/>
    </source>
</evidence>
<protein>
    <submittedName>
        <fullName evidence="1">Uncharacterized protein</fullName>
    </submittedName>
</protein>
<name>A0A4C1XNP5_EUMVA</name>
<evidence type="ECO:0000313" key="2">
    <source>
        <dbReference type="Proteomes" id="UP000299102"/>
    </source>
</evidence>
<gene>
    <name evidence="1" type="ORF">EVAR_35583_1</name>
</gene>
<dbReference type="AlphaFoldDB" id="A0A4C1XNP5"/>